<dbReference type="RefSeq" id="WP_235291136.1">
    <property type="nucleotide sequence ID" value="NZ_BSOH01000007.1"/>
</dbReference>
<feature type="transmembrane region" description="Helical" evidence="1">
    <location>
        <begin position="7"/>
        <end position="25"/>
    </location>
</feature>
<name>A0AA37SLI0_9BACT</name>
<dbReference type="EMBL" id="BSOH01000007">
    <property type="protein sequence ID" value="GLR16673.1"/>
    <property type="molecule type" value="Genomic_DNA"/>
</dbReference>
<dbReference type="Proteomes" id="UP001156666">
    <property type="component" value="Unassembled WGS sequence"/>
</dbReference>
<dbReference type="AlphaFoldDB" id="A0AA37SLI0"/>
<gene>
    <name evidence="2" type="ORF">GCM10007940_12880</name>
</gene>
<comment type="caution">
    <text evidence="2">The sequence shown here is derived from an EMBL/GenBank/DDBJ whole genome shotgun (WGS) entry which is preliminary data.</text>
</comment>
<evidence type="ECO:0000313" key="3">
    <source>
        <dbReference type="Proteomes" id="UP001156666"/>
    </source>
</evidence>
<feature type="transmembrane region" description="Helical" evidence="1">
    <location>
        <begin position="150"/>
        <end position="171"/>
    </location>
</feature>
<reference evidence="2" key="2">
    <citation type="submission" date="2023-01" db="EMBL/GenBank/DDBJ databases">
        <title>Draft genome sequence of Portibacter lacus strain NBRC 108769.</title>
        <authorList>
            <person name="Sun Q."/>
            <person name="Mori K."/>
        </authorList>
    </citation>
    <scope>NUCLEOTIDE SEQUENCE</scope>
    <source>
        <strain evidence="2">NBRC 108769</strain>
    </source>
</reference>
<dbReference type="Pfam" id="PF13858">
    <property type="entry name" value="DUF4199"/>
    <property type="match status" value="1"/>
</dbReference>
<feature type="transmembrane region" description="Helical" evidence="1">
    <location>
        <begin position="31"/>
        <end position="52"/>
    </location>
</feature>
<protein>
    <recommendedName>
        <fullName evidence="4">DUF4199 domain-containing protein</fullName>
    </recommendedName>
</protein>
<keyword evidence="3" id="KW-1185">Reference proteome</keyword>
<reference evidence="2" key="1">
    <citation type="journal article" date="2014" name="Int. J. Syst. Evol. Microbiol.">
        <title>Complete genome sequence of Corynebacterium casei LMG S-19264T (=DSM 44701T), isolated from a smear-ripened cheese.</title>
        <authorList>
            <consortium name="US DOE Joint Genome Institute (JGI-PGF)"/>
            <person name="Walter F."/>
            <person name="Albersmeier A."/>
            <person name="Kalinowski J."/>
            <person name="Ruckert C."/>
        </authorList>
    </citation>
    <scope>NUCLEOTIDE SEQUENCE</scope>
    <source>
        <strain evidence="2">NBRC 108769</strain>
    </source>
</reference>
<organism evidence="2 3">
    <name type="scientific">Portibacter lacus</name>
    <dbReference type="NCBI Taxonomy" id="1099794"/>
    <lineage>
        <taxon>Bacteria</taxon>
        <taxon>Pseudomonadati</taxon>
        <taxon>Bacteroidota</taxon>
        <taxon>Saprospiria</taxon>
        <taxon>Saprospirales</taxon>
        <taxon>Haliscomenobacteraceae</taxon>
        <taxon>Portibacter</taxon>
    </lineage>
</organism>
<evidence type="ECO:0008006" key="4">
    <source>
        <dbReference type="Google" id="ProtNLM"/>
    </source>
</evidence>
<keyword evidence="1" id="KW-0812">Transmembrane</keyword>
<dbReference type="InterPro" id="IPR025250">
    <property type="entry name" value="DUF4199"/>
</dbReference>
<proteinExistence type="predicted"/>
<accession>A0AA37SLI0</accession>
<sequence length="174" mass="18719">MTPPVKYGLFFFLVSSGITLVQFLVAKESMFSPVLGMVLSIGLSILFIVLSIRADRDNEPGYTMAEGIKAGMITYGIGTLLSMAFMYVLANFIDPSLGDTAIELSKEIAAKTAETVANFGGLDEAQKAEMLSEMENQEIPNPFSIVQLGIGWVVSLIFPGLIISLIAAAIMKKN</sequence>
<keyword evidence="1" id="KW-1133">Transmembrane helix</keyword>
<evidence type="ECO:0000256" key="1">
    <source>
        <dbReference type="SAM" id="Phobius"/>
    </source>
</evidence>
<keyword evidence="1" id="KW-0472">Membrane</keyword>
<evidence type="ECO:0000313" key="2">
    <source>
        <dbReference type="EMBL" id="GLR16673.1"/>
    </source>
</evidence>
<feature type="transmembrane region" description="Helical" evidence="1">
    <location>
        <begin position="73"/>
        <end position="93"/>
    </location>
</feature>